<accession>A0AAV7HI87</accession>
<dbReference type="Proteomes" id="UP000775213">
    <property type="component" value="Unassembled WGS sequence"/>
</dbReference>
<comment type="caution">
    <text evidence="5">The sequence shown here is derived from an EMBL/GenBank/DDBJ whole genome shotgun (WGS) entry which is preliminary data.</text>
</comment>
<keyword evidence="4" id="KW-1133">Transmembrane helix</keyword>
<dbReference type="PANTHER" id="PTHR31739">
    <property type="entry name" value="ENT-COPALYL DIPHOSPHATE SYNTHASE, CHLOROPLASTIC"/>
    <property type="match status" value="1"/>
</dbReference>
<evidence type="ECO:0000313" key="5">
    <source>
        <dbReference type="EMBL" id="KAH0467845.1"/>
    </source>
</evidence>
<dbReference type="SUPFAM" id="SSF48239">
    <property type="entry name" value="Terpenoid cyclases/Protein prenyltransferases"/>
    <property type="match status" value="1"/>
</dbReference>
<organism evidence="5 6">
    <name type="scientific">Dendrobium chrysotoxum</name>
    <name type="common">Orchid</name>
    <dbReference type="NCBI Taxonomy" id="161865"/>
    <lineage>
        <taxon>Eukaryota</taxon>
        <taxon>Viridiplantae</taxon>
        <taxon>Streptophyta</taxon>
        <taxon>Embryophyta</taxon>
        <taxon>Tracheophyta</taxon>
        <taxon>Spermatophyta</taxon>
        <taxon>Magnoliopsida</taxon>
        <taxon>Liliopsida</taxon>
        <taxon>Asparagales</taxon>
        <taxon>Orchidaceae</taxon>
        <taxon>Epidendroideae</taxon>
        <taxon>Malaxideae</taxon>
        <taxon>Dendrobiinae</taxon>
        <taxon>Dendrobium</taxon>
    </lineage>
</organism>
<dbReference type="GO" id="GO:0016102">
    <property type="term" value="P:diterpenoid biosynthetic process"/>
    <property type="evidence" value="ECO:0007669"/>
    <property type="project" value="TreeGrafter"/>
</dbReference>
<keyword evidence="4" id="KW-0472">Membrane</keyword>
<dbReference type="GO" id="GO:0010333">
    <property type="term" value="F:terpene synthase activity"/>
    <property type="evidence" value="ECO:0007669"/>
    <property type="project" value="InterPro"/>
</dbReference>
<dbReference type="InterPro" id="IPR008930">
    <property type="entry name" value="Terpenoid_cyclase/PrenylTrfase"/>
</dbReference>
<keyword evidence="4" id="KW-0812">Transmembrane</keyword>
<proteinExistence type="predicted"/>
<keyword evidence="2" id="KW-0479">Metal-binding</keyword>
<evidence type="ECO:0000313" key="6">
    <source>
        <dbReference type="Proteomes" id="UP000775213"/>
    </source>
</evidence>
<name>A0AAV7HI87_DENCH</name>
<evidence type="ECO:0000256" key="3">
    <source>
        <dbReference type="ARBA" id="ARBA00022842"/>
    </source>
</evidence>
<dbReference type="AlphaFoldDB" id="A0AAV7HI87"/>
<evidence type="ECO:0000256" key="2">
    <source>
        <dbReference type="ARBA" id="ARBA00022723"/>
    </source>
</evidence>
<reference evidence="5 6" key="1">
    <citation type="journal article" date="2021" name="Hortic Res">
        <title>Chromosome-scale assembly of the Dendrobium chrysotoxum genome enhances the understanding of orchid evolution.</title>
        <authorList>
            <person name="Zhang Y."/>
            <person name="Zhang G.Q."/>
            <person name="Zhang D."/>
            <person name="Liu X.D."/>
            <person name="Xu X.Y."/>
            <person name="Sun W.H."/>
            <person name="Yu X."/>
            <person name="Zhu X."/>
            <person name="Wang Z.W."/>
            <person name="Zhao X."/>
            <person name="Zhong W.Y."/>
            <person name="Chen H."/>
            <person name="Yin W.L."/>
            <person name="Huang T."/>
            <person name="Niu S.C."/>
            <person name="Liu Z.J."/>
        </authorList>
    </citation>
    <scope>NUCLEOTIDE SEQUENCE [LARGE SCALE GENOMIC DNA]</scope>
    <source>
        <strain evidence="5">Lindl</strain>
    </source>
</reference>
<evidence type="ECO:0000256" key="4">
    <source>
        <dbReference type="SAM" id="Phobius"/>
    </source>
</evidence>
<protein>
    <submittedName>
        <fullName evidence="5">Uncharacterized protein</fullName>
    </submittedName>
</protein>
<gene>
    <name evidence="5" type="ORF">IEQ34_002878</name>
</gene>
<comment type="cofactor">
    <cofactor evidence="1">
        <name>Mg(2+)</name>
        <dbReference type="ChEBI" id="CHEBI:18420"/>
    </cofactor>
</comment>
<dbReference type="EMBL" id="JAGFBR010000004">
    <property type="protein sequence ID" value="KAH0467845.1"/>
    <property type="molecule type" value="Genomic_DNA"/>
</dbReference>
<keyword evidence="3" id="KW-0460">Magnesium</keyword>
<keyword evidence="6" id="KW-1185">Reference proteome</keyword>
<dbReference type="GO" id="GO:0000287">
    <property type="term" value="F:magnesium ion binding"/>
    <property type="evidence" value="ECO:0007669"/>
    <property type="project" value="TreeGrafter"/>
</dbReference>
<evidence type="ECO:0000256" key="1">
    <source>
        <dbReference type="ARBA" id="ARBA00001946"/>
    </source>
</evidence>
<dbReference type="Gene3D" id="1.50.10.160">
    <property type="match status" value="1"/>
</dbReference>
<sequence length="357" mass="41480">MGSLTNCMLLSTSSIPCYFFNGLQRRTLTSFGNFRHPTSVKHFSISARPKDVRKIITEAKQEMLKDYEAMQPNTSNQVGEQDARIETLIREIKDMFLRLGDGEISPSAYDTAWIARIPSLNDPNKPQFPTTLQWILKNQLKDGSWGEPSFFFLYDRLVCTISCTLTLALWKQGEDLIENVFLILHQHKNGFISCYECQIAVSCVNENHFLNEILFMQDFYETLKSHQHHILHCFLLQFSLVQLFFYASYFVYFFNRARTRPSIVWCCLLYHSSLVVNNGLQILKLCKGRGAGGGEAGPGREFMFSFLREGQYEWGNFPNITRPFFKKEISYLSELKYEFKTFQIYDALSIESIDYLV</sequence>
<dbReference type="InterPro" id="IPR050148">
    <property type="entry name" value="Terpene_synthase-like"/>
</dbReference>
<feature type="transmembrane region" description="Helical" evidence="4">
    <location>
        <begin position="234"/>
        <end position="254"/>
    </location>
</feature>
<dbReference type="PANTHER" id="PTHR31739:SF4">
    <property type="entry name" value="ENT-COPALYL DIPHOSPHATE SYNTHASE, CHLOROPLASTIC"/>
    <property type="match status" value="1"/>
</dbReference>